<protein>
    <submittedName>
        <fullName evidence="3">HAUS augmin-like complex subunit 8</fullName>
    </submittedName>
</protein>
<feature type="region of interest" description="Disordered" evidence="1">
    <location>
        <begin position="269"/>
        <end position="308"/>
    </location>
</feature>
<feature type="compositionally biased region" description="Polar residues" evidence="1">
    <location>
        <begin position="269"/>
        <end position="300"/>
    </location>
</feature>
<keyword evidence="2" id="KW-1185">Reference proteome</keyword>
<name>A0A158PBB9_ANGCA</name>
<evidence type="ECO:0000256" key="1">
    <source>
        <dbReference type="SAM" id="MobiDB-lite"/>
    </source>
</evidence>
<feature type="compositionally biased region" description="Polar residues" evidence="1">
    <location>
        <begin position="23"/>
        <end position="33"/>
    </location>
</feature>
<organism evidence="2 3">
    <name type="scientific">Angiostrongylus cantonensis</name>
    <name type="common">Rat lungworm</name>
    <dbReference type="NCBI Taxonomy" id="6313"/>
    <lineage>
        <taxon>Eukaryota</taxon>
        <taxon>Metazoa</taxon>
        <taxon>Ecdysozoa</taxon>
        <taxon>Nematoda</taxon>
        <taxon>Chromadorea</taxon>
        <taxon>Rhabditida</taxon>
        <taxon>Rhabditina</taxon>
        <taxon>Rhabditomorpha</taxon>
        <taxon>Strongyloidea</taxon>
        <taxon>Metastrongylidae</taxon>
        <taxon>Angiostrongylus</taxon>
    </lineage>
</organism>
<accession>A0A158PBB9</accession>
<evidence type="ECO:0000313" key="3">
    <source>
        <dbReference type="WBParaSite" id="ACAC_0001072701-mRNA-1"/>
    </source>
</evidence>
<reference evidence="3" key="2">
    <citation type="submission" date="2016-04" db="UniProtKB">
        <authorList>
            <consortium name="WormBaseParasite"/>
        </authorList>
    </citation>
    <scope>IDENTIFICATION</scope>
</reference>
<sequence length="308" mass="33893">MHEDATSFGNHLKPRFSSKLDSKTTSLQITGSSENKKNAESTTVASVHIRAPHSSATLKGRKGNLNGSKSSLPLHEHRLRKKAVRESTNVSPSVVQLKINSTTLKKQVAVRMALRESTNVSSSVEQLRNNSPTLEEEMAVISRQLQSIIETESKSEKLTRSEKHESAADGEFIDEEIKKAFSFLKMSSTSFEPDVNIKFALLTCDDVKLKALHDAQEEKYLELEMKLRKAVNHLMSNKVGKATQTPRAPQKDASIQTPIKAFLHAATQTGIENTKPPTSSATQTSRLHPTGQANSTTQTLLRKVPGLS</sequence>
<dbReference type="AlphaFoldDB" id="A0A158PBB9"/>
<dbReference type="Proteomes" id="UP000035642">
    <property type="component" value="Unassembled WGS sequence"/>
</dbReference>
<reference evidence="2" key="1">
    <citation type="submission" date="2012-09" db="EMBL/GenBank/DDBJ databases">
        <authorList>
            <person name="Martin A.A."/>
        </authorList>
    </citation>
    <scope>NUCLEOTIDE SEQUENCE</scope>
</reference>
<proteinExistence type="predicted"/>
<evidence type="ECO:0000313" key="2">
    <source>
        <dbReference type="Proteomes" id="UP000035642"/>
    </source>
</evidence>
<dbReference type="WBParaSite" id="ACAC_0001072701-mRNA-1">
    <property type="protein sequence ID" value="ACAC_0001072701-mRNA-1"/>
    <property type="gene ID" value="ACAC_0001072701"/>
</dbReference>
<feature type="region of interest" description="Disordered" evidence="1">
    <location>
        <begin position="1"/>
        <end position="71"/>
    </location>
</feature>